<dbReference type="PATRIC" id="fig|1133569.4.peg.1534"/>
<dbReference type="AlphaFoldDB" id="A0A0R2CMW1"/>
<evidence type="ECO:0000313" key="3">
    <source>
        <dbReference type="Proteomes" id="UP000051576"/>
    </source>
</evidence>
<dbReference type="InterPro" id="IPR009732">
    <property type="entry name" value="DUF1304"/>
</dbReference>
<keyword evidence="1" id="KW-0472">Membrane</keyword>
<dbReference type="PANTHER" id="PTHR38446">
    <property type="entry name" value="BLL0914 PROTEIN"/>
    <property type="match status" value="1"/>
</dbReference>
<dbReference type="PANTHER" id="PTHR38446:SF1">
    <property type="entry name" value="BLL0914 PROTEIN"/>
    <property type="match status" value="1"/>
</dbReference>
<evidence type="ECO:0000313" key="2">
    <source>
        <dbReference type="EMBL" id="KRM89542.1"/>
    </source>
</evidence>
<reference evidence="2 3" key="1">
    <citation type="journal article" date="2015" name="Genome Announc.">
        <title>Expanding the biotechnology potential of lactobacilli through comparative genomics of 213 strains and associated genera.</title>
        <authorList>
            <person name="Sun Z."/>
            <person name="Harris H.M."/>
            <person name="McCann A."/>
            <person name="Guo C."/>
            <person name="Argimon S."/>
            <person name="Zhang W."/>
            <person name="Yang X."/>
            <person name="Jeffery I.B."/>
            <person name="Cooney J.C."/>
            <person name="Kagawa T.F."/>
            <person name="Liu W."/>
            <person name="Song Y."/>
            <person name="Salvetti E."/>
            <person name="Wrobel A."/>
            <person name="Rasinkangas P."/>
            <person name="Parkhill J."/>
            <person name="Rea M.C."/>
            <person name="O'Sullivan O."/>
            <person name="Ritari J."/>
            <person name="Douillard F.P."/>
            <person name="Paul Ross R."/>
            <person name="Yang R."/>
            <person name="Briner A.E."/>
            <person name="Felis G.E."/>
            <person name="de Vos W.M."/>
            <person name="Barrangou R."/>
            <person name="Klaenhammer T.R."/>
            <person name="Caufield P.W."/>
            <person name="Cui Y."/>
            <person name="Zhang H."/>
            <person name="O'Toole P.W."/>
        </authorList>
    </citation>
    <scope>NUCLEOTIDE SEQUENCE [LARGE SCALE GENOMIC DNA]</scope>
    <source>
        <strain evidence="2 3">DSM 20605</strain>
    </source>
</reference>
<evidence type="ECO:0000256" key="1">
    <source>
        <dbReference type="SAM" id="Phobius"/>
    </source>
</evidence>
<name>A0A0R2CMW1_9LACO</name>
<sequence length="102" mass="11156">MLMEIWGSNQQLAKAFDLELDYLKQPAARVAMSNQGLYNGFIGVGLLIARYFLPTNSQAIVCLLFTGFVVVAAIWGSVTAKNFKILFVQGFPALIATLLLLS</sequence>
<keyword evidence="3" id="KW-1185">Reference proteome</keyword>
<feature type="transmembrane region" description="Helical" evidence="1">
    <location>
        <begin position="60"/>
        <end position="77"/>
    </location>
</feature>
<keyword evidence="1" id="KW-1133">Transmembrane helix</keyword>
<accession>A0A0R2CMW1</accession>
<dbReference type="eggNOG" id="COG3759">
    <property type="taxonomic scope" value="Bacteria"/>
</dbReference>
<dbReference type="EMBL" id="AYYX01000004">
    <property type="protein sequence ID" value="KRM89542.1"/>
    <property type="molecule type" value="Genomic_DNA"/>
</dbReference>
<comment type="caution">
    <text evidence="2">The sequence shown here is derived from an EMBL/GenBank/DDBJ whole genome shotgun (WGS) entry which is preliminary data.</text>
</comment>
<evidence type="ECO:0008006" key="4">
    <source>
        <dbReference type="Google" id="ProtNLM"/>
    </source>
</evidence>
<dbReference type="STRING" id="1133569.FD21_GL001400"/>
<keyword evidence="1" id="KW-0812">Transmembrane</keyword>
<organism evidence="2 3">
    <name type="scientific">Liquorilactobacillus vini DSM 20605</name>
    <dbReference type="NCBI Taxonomy" id="1133569"/>
    <lineage>
        <taxon>Bacteria</taxon>
        <taxon>Bacillati</taxon>
        <taxon>Bacillota</taxon>
        <taxon>Bacilli</taxon>
        <taxon>Lactobacillales</taxon>
        <taxon>Lactobacillaceae</taxon>
        <taxon>Liquorilactobacillus</taxon>
    </lineage>
</organism>
<dbReference type="Proteomes" id="UP000051576">
    <property type="component" value="Unassembled WGS sequence"/>
</dbReference>
<gene>
    <name evidence="2" type="ORF">FD21_GL001400</name>
</gene>
<feature type="transmembrane region" description="Helical" evidence="1">
    <location>
        <begin position="36"/>
        <end position="53"/>
    </location>
</feature>
<dbReference type="Pfam" id="PF06993">
    <property type="entry name" value="DUF1304"/>
    <property type="match status" value="1"/>
</dbReference>
<protein>
    <recommendedName>
        <fullName evidence="4">Integral membrane protein</fullName>
    </recommendedName>
</protein>
<proteinExistence type="predicted"/>